<dbReference type="InterPro" id="IPR013325">
    <property type="entry name" value="RNA_pol_sigma_r2"/>
</dbReference>
<dbReference type="InterPro" id="IPR013324">
    <property type="entry name" value="RNA_pol_sigma_r3/r4-like"/>
</dbReference>
<dbReference type="AlphaFoldDB" id="A0A939HAM1"/>
<dbReference type="PANTHER" id="PTHR30603">
    <property type="entry name" value="RNA POLYMERASE SIGMA FACTOR RPO"/>
    <property type="match status" value="1"/>
</dbReference>
<gene>
    <name evidence="6" type="ORF">J3A84_05300</name>
</gene>
<keyword evidence="2" id="KW-0731">Sigma factor</keyword>
<dbReference type="GO" id="GO:0016987">
    <property type="term" value="F:sigma factor activity"/>
    <property type="evidence" value="ECO:0007669"/>
    <property type="project" value="UniProtKB-KW"/>
</dbReference>
<proteinExistence type="predicted"/>
<dbReference type="Pfam" id="PF04539">
    <property type="entry name" value="Sigma70_r3"/>
    <property type="match status" value="1"/>
</dbReference>
<keyword evidence="7" id="KW-1185">Reference proteome</keyword>
<evidence type="ECO:0000256" key="3">
    <source>
        <dbReference type="ARBA" id="ARBA00023125"/>
    </source>
</evidence>
<evidence type="ECO:0000256" key="4">
    <source>
        <dbReference type="ARBA" id="ARBA00023163"/>
    </source>
</evidence>
<dbReference type="InterPro" id="IPR007627">
    <property type="entry name" value="RNA_pol_sigma70_r2"/>
</dbReference>
<keyword evidence="3" id="KW-0238">DNA-binding</keyword>
<dbReference type="PRINTS" id="PR00046">
    <property type="entry name" value="SIGMA70FCT"/>
</dbReference>
<dbReference type="InterPro" id="IPR007624">
    <property type="entry name" value="RNA_pol_sigma70_r3"/>
</dbReference>
<dbReference type="Gene3D" id="1.10.10.10">
    <property type="entry name" value="Winged helix-like DNA-binding domain superfamily/Winged helix DNA-binding domain"/>
    <property type="match status" value="2"/>
</dbReference>
<keyword evidence="4" id="KW-0804">Transcription</keyword>
<evidence type="ECO:0000313" key="7">
    <source>
        <dbReference type="Proteomes" id="UP000664218"/>
    </source>
</evidence>
<dbReference type="GO" id="GO:0006352">
    <property type="term" value="P:DNA-templated transcription initiation"/>
    <property type="evidence" value="ECO:0007669"/>
    <property type="project" value="InterPro"/>
</dbReference>
<dbReference type="Gene3D" id="1.20.120.1810">
    <property type="match status" value="1"/>
</dbReference>
<dbReference type="GO" id="GO:0003677">
    <property type="term" value="F:DNA binding"/>
    <property type="evidence" value="ECO:0007669"/>
    <property type="project" value="UniProtKB-KW"/>
</dbReference>
<evidence type="ECO:0000256" key="2">
    <source>
        <dbReference type="ARBA" id="ARBA00023082"/>
    </source>
</evidence>
<dbReference type="PANTHER" id="PTHR30603:SF47">
    <property type="entry name" value="RNA POLYMERASE SIGMA FACTOR SIGD, CHLOROPLASTIC"/>
    <property type="match status" value="1"/>
</dbReference>
<dbReference type="InterPro" id="IPR050239">
    <property type="entry name" value="Sigma-70_RNA_pol_init_factors"/>
</dbReference>
<sequence length="284" mass="33131">MDQFDFYKLNISDVLVDDPEISNEQLMIEYLDGDDAAREKLILRNTGLVRMIVNQYNPPGSIGSLDEDLMQEGMIGLIQAIEKYDPYLSNASRFSSYAVIWIKATISKYQRNKASMIRVPSYKYDDYQKLKSIIKTIEGKINREPKMFEISKEAKMDIDKVQNLIVLFSKIDSLDRPISSDDDSFTIGDLILDYDDAYLEVELIAYNDWLRDEINKGLNKHLTLLENNVVRLRYGLDDYNEMQLNQISEILDLTVNQVYTILLNAFTKLRKSSWYVRMKIQCDY</sequence>
<dbReference type="Pfam" id="PF04542">
    <property type="entry name" value="Sigma70_r2"/>
    <property type="match status" value="1"/>
</dbReference>
<feature type="domain" description="RNA polymerase sigma-70" evidence="5">
    <location>
        <begin position="68"/>
        <end position="81"/>
    </location>
</feature>
<dbReference type="SUPFAM" id="SSF88946">
    <property type="entry name" value="Sigma2 domain of RNA polymerase sigma factors"/>
    <property type="match status" value="1"/>
</dbReference>
<dbReference type="InterPro" id="IPR014284">
    <property type="entry name" value="RNA_pol_sigma-70_dom"/>
</dbReference>
<keyword evidence="1" id="KW-0805">Transcription regulation</keyword>
<comment type="caution">
    <text evidence="6">The sequence shown here is derived from an EMBL/GenBank/DDBJ whole genome shotgun (WGS) entry which is preliminary data.</text>
</comment>
<dbReference type="EMBL" id="JAFNJU010000003">
    <property type="protein sequence ID" value="MBO1264457.1"/>
    <property type="molecule type" value="Genomic_DNA"/>
</dbReference>
<accession>A0A939HAM1</accession>
<dbReference type="Proteomes" id="UP000664218">
    <property type="component" value="Unassembled WGS sequence"/>
</dbReference>
<evidence type="ECO:0000313" key="6">
    <source>
        <dbReference type="EMBL" id="MBO1264457.1"/>
    </source>
</evidence>
<evidence type="ECO:0000259" key="5">
    <source>
        <dbReference type="PROSITE" id="PS00715"/>
    </source>
</evidence>
<protein>
    <submittedName>
        <fullName evidence="6">Sigma-70 family RNA polymerase sigma factor</fullName>
    </submittedName>
</protein>
<dbReference type="RefSeq" id="WP_207598968.1">
    <property type="nucleotide sequence ID" value="NZ_JAFNJU010000003.1"/>
</dbReference>
<dbReference type="InterPro" id="IPR000943">
    <property type="entry name" value="RNA_pol_sigma70"/>
</dbReference>
<dbReference type="InterPro" id="IPR036388">
    <property type="entry name" value="WH-like_DNA-bd_sf"/>
</dbReference>
<organism evidence="6 7">
    <name type="scientific">Proteiniclasticum aestuarii</name>
    <dbReference type="NCBI Taxonomy" id="2817862"/>
    <lineage>
        <taxon>Bacteria</taxon>
        <taxon>Bacillati</taxon>
        <taxon>Bacillota</taxon>
        <taxon>Clostridia</taxon>
        <taxon>Eubacteriales</taxon>
        <taxon>Clostridiaceae</taxon>
        <taxon>Proteiniclasticum</taxon>
    </lineage>
</organism>
<name>A0A939HAM1_9CLOT</name>
<dbReference type="SUPFAM" id="SSF88659">
    <property type="entry name" value="Sigma3 and sigma4 domains of RNA polymerase sigma factors"/>
    <property type="match status" value="2"/>
</dbReference>
<evidence type="ECO:0000256" key="1">
    <source>
        <dbReference type="ARBA" id="ARBA00023015"/>
    </source>
</evidence>
<dbReference type="PROSITE" id="PS00715">
    <property type="entry name" value="SIGMA70_1"/>
    <property type="match status" value="1"/>
</dbReference>
<dbReference type="NCBIfam" id="TIGR02937">
    <property type="entry name" value="sigma70-ECF"/>
    <property type="match status" value="1"/>
</dbReference>
<reference evidence="6" key="1">
    <citation type="submission" date="2021-03" db="EMBL/GenBank/DDBJ databases">
        <title>Proteiniclasticum marinus sp. nov., isolated from tidal flat sediment.</title>
        <authorList>
            <person name="Namirimu T."/>
            <person name="Yang J.-A."/>
            <person name="Yang S.-H."/>
            <person name="Kim Y.-J."/>
            <person name="Kwon K.K."/>
        </authorList>
    </citation>
    <scope>NUCLEOTIDE SEQUENCE</scope>
    <source>
        <strain evidence="6">SCR006</strain>
    </source>
</reference>